<comment type="caution">
    <text evidence="6">The sequence shown here is derived from an EMBL/GenBank/DDBJ whole genome shotgun (WGS) entry which is preliminary data.</text>
</comment>
<dbReference type="InterPro" id="IPR031107">
    <property type="entry name" value="Small_HSP"/>
</dbReference>
<dbReference type="CDD" id="cd06464">
    <property type="entry name" value="ACD_sHsps-like"/>
    <property type="match status" value="1"/>
</dbReference>
<dbReference type="InterPro" id="IPR002068">
    <property type="entry name" value="A-crystallin/Hsp20_dom"/>
</dbReference>
<organism evidence="6 7">
    <name type="scientific">Tuber borchii</name>
    <name type="common">White truffle</name>
    <dbReference type="NCBI Taxonomy" id="42251"/>
    <lineage>
        <taxon>Eukaryota</taxon>
        <taxon>Fungi</taxon>
        <taxon>Dikarya</taxon>
        <taxon>Ascomycota</taxon>
        <taxon>Pezizomycotina</taxon>
        <taxon>Pezizomycetes</taxon>
        <taxon>Pezizales</taxon>
        <taxon>Tuberaceae</taxon>
        <taxon>Tuber</taxon>
    </lineage>
</organism>
<comment type="similarity">
    <text evidence="2 3">Belongs to the small heat shock protein (HSP20) family.</text>
</comment>
<reference evidence="6 7" key="1">
    <citation type="submission" date="2017-04" db="EMBL/GenBank/DDBJ databases">
        <title>Draft genome sequence of Tuber borchii Vittad., a whitish edible truffle.</title>
        <authorList>
            <consortium name="DOE Joint Genome Institute"/>
            <person name="Murat C."/>
            <person name="Kuo A."/>
            <person name="Barry K.W."/>
            <person name="Clum A."/>
            <person name="Dockter R.B."/>
            <person name="Fauchery L."/>
            <person name="Iotti M."/>
            <person name="Kohler A."/>
            <person name="Labutti K."/>
            <person name="Lindquist E.A."/>
            <person name="Lipzen A."/>
            <person name="Ohm R.A."/>
            <person name="Wang M."/>
            <person name="Grigoriev I.V."/>
            <person name="Zambonelli A."/>
            <person name="Martin F.M."/>
        </authorList>
    </citation>
    <scope>NUCLEOTIDE SEQUENCE [LARGE SCALE GENOMIC DNA]</scope>
    <source>
        <strain evidence="6 7">Tbo3840</strain>
    </source>
</reference>
<sequence>MAFFSRLIHPASERELLRALYEAPGPSRRTTFSPNFDVRETESAYILEGELPGFHDKSKLNIEFTDPQTLFIKGRLEKSLSDVGDEQEKEKRKQEVEGKSTDTEVKKESKPKLWISERTSGEFQRSFTFPVNIDQEGVKASLEHGLLSVMVPKRSQPVGRKIEIQ</sequence>
<feature type="region of interest" description="Disordered" evidence="4">
    <location>
        <begin position="81"/>
        <end position="110"/>
    </location>
</feature>
<evidence type="ECO:0000313" key="6">
    <source>
        <dbReference type="EMBL" id="PUU82996.1"/>
    </source>
</evidence>
<evidence type="ECO:0000256" key="4">
    <source>
        <dbReference type="SAM" id="MobiDB-lite"/>
    </source>
</evidence>
<proteinExistence type="inferred from homology"/>
<keyword evidence="1" id="KW-0346">Stress response</keyword>
<dbReference type="SUPFAM" id="SSF49764">
    <property type="entry name" value="HSP20-like chaperones"/>
    <property type="match status" value="1"/>
</dbReference>
<keyword evidence="7" id="KW-1185">Reference proteome</keyword>
<dbReference type="Proteomes" id="UP000244722">
    <property type="component" value="Unassembled WGS sequence"/>
</dbReference>
<dbReference type="OrthoDB" id="1431247at2759"/>
<dbReference type="EMBL" id="NESQ01000018">
    <property type="protein sequence ID" value="PUU82996.1"/>
    <property type="molecule type" value="Genomic_DNA"/>
</dbReference>
<dbReference type="PROSITE" id="PS01031">
    <property type="entry name" value="SHSP"/>
    <property type="match status" value="1"/>
</dbReference>
<evidence type="ECO:0000313" key="7">
    <source>
        <dbReference type="Proteomes" id="UP000244722"/>
    </source>
</evidence>
<evidence type="ECO:0000256" key="2">
    <source>
        <dbReference type="PROSITE-ProRule" id="PRU00285"/>
    </source>
</evidence>
<dbReference type="InterPro" id="IPR008978">
    <property type="entry name" value="HSP20-like_chaperone"/>
</dbReference>
<dbReference type="STRING" id="42251.A0A2T7A5H7"/>
<evidence type="ECO:0000259" key="5">
    <source>
        <dbReference type="PROSITE" id="PS01031"/>
    </source>
</evidence>
<protein>
    <submittedName>
        <fullName evidence="6">HSP20-like chaperone</fullName>
    </submittedName>
</protein>
<dbReference type="Gene3D" id="2.60.40.790">
    <property type="match status" value="1"/>
</dbReference>
<name>A0A2T7A5H7_TUBBO</name>
<gene>
    <name evidence="6" type="ORF">B9Z19DRAFT_1039918</name>
</gene>
<evidence type="ECO:0000256" key="3">
    <source>
        <dbReference type="RuleBase" id="RU003616"/>
    </source>
</evidence>
<dbReference type="PANTHER" id="PTHR11527">
    <property type="entry name" value="HEAT-SHOCK PROTEIN 20 FAMILY MEMBER"/>
    <property type="match status" value="1"/>
</dbReference>
<dbReference type="Pfam" id="PF00011">
    <property type="entry name" value="HSP20"/>
    <property type="match status" value="1"/>
</dbReference>
<feature type="domain" description="SHSP" evidence="5">
    <location>
        <begin position="27"/>
        <end position="165"/>
    </location>
</feature>
<accession>A0A2T7A5H7</accession>
<dbReference type="AlphaFoldDB" id="A0A2T7A5H7"/>
<evidence type="ECO:0000256" key="1">
    <source>
        <dbReference type="ARBA" id="ARBA00023016"/>
    </source>
</evidence>